<reference evidence="9" key="1">
    <citation type="journal article" date="2020" name="Nature">
        <title>Giant virus diversity and host interactions through global metagenomics.</title>
        <authorList>
            <person name="Schulz F."/>
            <person name="Roux S."/>
            <person name="Paez-Espino D."/>
            <person name="Jungbluth S."/>
            <person name="Walsh D.A."/>
            <person name="Denef V.J."/>
            <person name="McMahon K.D."/>
            <person name="Konstantinidis K.T."/>
            <person name="Eloe-Fadrosh E.A."/>
            <person name="Kyrpides N.C."/>
            <person name="Woyke T."/>
        </authorList>
    </citation>
    <scope>NUCLEOTIDE SEQUENCE</scope>
    <source>
        <strain evidence="9">GVMAG-M-3300027763-16</strain>
    </source>
</reference>
<name>A0A6C0L8Z9_9ZZZZ</name>
<proteinExistence type="inferred from homology"/>
<dbReference type="NCBIfam" id="TIGR02506">
    <property type="entry name" value="NrdE_NrdA"/>
    <property type="match status" value="1"/>
</dbReference>
<dbReference type="AlphaFoldDB" id="A0A6C0L8Z9"/>
<dbReference type="InterPro" id="IPR008926">
    <property type="entry name" value="RNR_R1-su_N"/>
</dbReference>
<dbReference type="InterPro" id="IPR039718">
    <property type="entry name" value="Rrm1"/>
</dbReference>
<dbReference type="Gene3D" id="3.20.70.20">
    <property type="match status" value="1"/>
</dbReference>
<dbReference type="InterPro" id="IPR013346">
    <property type="entry name" value="NrdE_NrdA_C"/>
</dbReference>
<dbReference type="PANTHER" id="PTHR11573">
    <property type="entry name" value="RIBONUCLEOSIDE-DIPHOSPHATE REDUCTASE LARGE CHAIN"/>
    <property type="match status" value="1"/>
</dbReference>
<dbReference type="GO" id="GO:0009263">
    <property type="term" value="P:deoxyribonucleotide biosynthetic process"/>
    <property type="evidence" value="ECO:0007669"/>
    <property type="project" value="UniProtKB-KW"/>
</dbReference>
<dbReference type="PRINTS" id="PR01183">
    <property type="entry name" value="RIBORDTASEM1"/>
</dbReference>
<dbReference type="SUPFAM" id="SSF48168">
    <property type="entry name" value="R1 subunit of ribonucleotide reductase, N-terminal domain"/>
    <property type="match status" value="1"/>
</dbReference>
<dbReference type="GO" id="GO:0005524">
    <property type="term" value="F:ATP binding"/>
    <property type="evidence" value="ECO:0007669"/>
    <property type="project" value="UniProtKB-KW"/>
</dbReference>
<dbReference type="InterPro" id="IPR000788">
    <property type="entry name" value="RNR_lg_C"/>
</dbReference>
<evidence type="ECO:0000256" key="2">
    <source>
        <dbReference type="ARBA" id="ARBA00012274"/>
    </source>
</evidence>
<dbReference type="Pfam" id="PF00317">
    <property type="entry name" value="Ribonuc_red_lgN"/>
    <property type="match status" value="1"/>
</dbReference>
<dbReference type="GO" id="GO:0005971">
    <property type="term" value="C:ribonucleoside-diphosphate reductase complex"/>
    <property type="evidence" value="ECO:0007669"/>
    <property type="project" value="TreeGrafter"/>
</dbReference>
<keyword evidence="6" id="KW-0560">Oxidoreductase</keyword>
<evidence type="ECO:0000256" key="4">
    <source>
        <dbReference type="ARBA" id="ARBA00022741"/>
    </source>
</evidence>
<dbReference type="SUPFAM" id="SSF51998">
    <property type="entry name" value="PFL-like glycyl radical enzymes"/>
    <property type="match status" value="2"/>
</dbReference>
<comment type="similarity">
    <text evidence="1">Belongs to the ribonucleoside diphosphate reductase large chain family.</text>
</comment>
<sequence length="823" mass="94325">MRVIKRNTEMEDVSFDKVLNRLKNLSSGLTIDVSEIAQKVCSRIYDGVKTYELDELAAYLCSSMSIEHPDYSILASRIIISNHHKNTSPSFSETIQTLYNNVDNHNNPIPLVSEELYSVVQKNKEKLNTCIDYQRDYSFDYFGFKTLERAYLLRVNNKIIERPQHMWMRVAIGIHGNDIKEVLQTYDLLSKKYFTHATPTLFNAGTNRPQLSSCFLCSINDDSVSGIFDSLKEVALISKYAGGIGLHIHQIRGNGSHIRGTNGTSNGIVPMLRVFNNTARYIDQAGKRLGSIAVYLETWHTDIESFLELKKNHGSEEDRCRDLFLALWISDLFMERVKAEGKWSLMCPDKCEGLSDVYGDEFKELYEKYESEGKYTKQVNAQDLWFKILEAQIEQGVPYILYKDAANKKSNQKNLGTIKSSNLCAEVLIYSSPEETGVCNLASICLPTFVTPVVTPASDNNDNNDNNRANVFDFDKLHEITKVITKNLNKVIDKNFYPVEKARRSNLKHRPIGIGVQGLADVFIQLRYPFESDEAKQLNKDIFETIYHAAVEASMELSKKRHQIINDIKNINHRILDVDIKSYVNEFERDIANPKYIGAYSSFEGSPMSKGLFQFDLWNAQPSARYDWDKLRTDIMEYGVRNSLLLSPMPTASTSQIMGFNESFEPFTNNIFQRKTLSGEFIVINKYLINDLISKGLWNKELKDTIILHEGSIQNISEIDDEMKAIYKTAWEIKQRNIIDMSADRGQYICQTQSLNIFMEEPDFQKLSSMHFYGHSKGLKTGSYYLRTRPKAKTQQFTIDPEFAKKKRRCVEENADSCVLCSA</sequence>
<dbReference type="GO" id="GO:0004748">
    <property type="term" value="F:ribonucleoside-diphosphate reductase activity, thioredoxin disulfide as acceptor"/>
    <property type="evidence" value="ECO:0007669"/>
    <property type="project" value="UniProtKB-EC"/>
</dbReference>
<dbReference type="Pfam" id="PF02867">
    <property type="entry name" value="Ribonuc_red_lgC"/>
    <property type="match status" value="1"/>
</dbReference>
<dbReference type="PANTHER" id="PTHR11573:SF6">
    <property type="entry name" value="RIBONUCLEOSIDE-DIPHOSPHATE REDUCTASE LARGE SUBUNIT"/>
    <property type="match status" value="1"/>
</dbReference>
<dbReference type="PROSITE" id="PS00089">
    <property type="entry name" value="RIBORED_LARGE"/>
    <property type="match status" value="1"/>
</dbReference>
<evidence type="ECO:0000256" key="1">
    <source>
        <dbReference type="ARBA" id="ARBA00010406"/>
    </source>
</evidence>
<keyword evidence="7" id="KW-0215">Deoxyribonucleotide synthesis</keyword>
<dbReference type="PROSITE" id="PS51161">
    <property type="entry name" value="ATP_CONE"/>
    <property type="match status" value="1"/>
</dbReference>
<accession>A0A6C0L8Z9</accession>
<protein>
    <recommendedName>
        <fullName evidence="2">ribonucleoside-diphosphate reductase</fullName>
        <ecNumber evidence="2">1.17.4.1</ecNumber>
    </recommendedName>
</protein>
<evidence type="ECO:0000256" key="3">
    <source>
        <dbReference type="ARBA" id="ARBA00022533"/>
    </source>
</evidence>
<keyword evidence="5" id="KW-0067">ATP-binding</keyword>
<evidence type="ECO:0000256" key="7">
    <source>
        <dbReference type="ARBA" id="ARBA00023116"/>
    </source>
</evidence>
<organism evidence="9">
    <name type="scientific">viral metagenome</name>
    <dbReference type="NCBI Taxonomy" id="1070528"/>
    <lineage>
        <taxon>unclassified sequences</taxon>
        <taxon>metagenomes</taxon>
        <taxon>organismal metagenomes</taxon>
    </lineage>
</organism>
<dbReference type="InterPro" id="IPR005144">
    <property type="entry name" value="ATP-cone_dom"/>
</dbReference>
<dbReference type="EMBL" id="MN740456">
    <property type="protein sequence ID" value="QHU27456.1"/>
    <property type="molecule type" value="Genomic_DNA"/>
</dbReference>
<evidence type="ECO:0000256" key="5">
    <source>
        <dbReference type="ARBA" id="ARBA00022840"/>
    </source>
</evidence>
<evidence type="ECO:0000259" key="8">
    <source>
        <dbReference type="PROSITE" id="PS51161"/>
    </source>
</evidence>
<feature type="domain" description="ATP-cone" evidence="8">
    <location>
        <begin position="1"/>
        <end position="89"/>
    </location>
</feature>
<keyword evidence="3" id="KW-0021">Allosteric enzyme</keyword>
<keyword evidence="4" id="KW-0547">Nucleotide-binding</keyword>
<dbReference type="EC" id="1.17.4.1" evidence="2"/>
<dbReference type="InterPro" id="IPR013509">
    <property type="entry name" value="RNR_lsu_N"/>
</dbReference>
<evidence type="ECO:0000313" key="9">
    <source>
        <dbReference type="EMBL" id="QHU27456.1"/>
    </source>
</evidence>
<dbReference type="CDD" id="cd01679">
    <property type="entry name" value="RNR_I"/>
    <property type="match status" value="1"/>
</dbReference>
<dbReference type="Pfam" id="PF03477">
    <property type="entry name" value="ATP-cone"/>
    <property type="match status" value="1"/>
</dbReference>
<dbReference type="UniPathway" id="UPA00326"/>
<evidence type="ECO:0000256" key="6">
    <source>
        <dbReference type="ARBA" id="ARBA00023002"/>
    </source>
</evidence>